<comment type="similarity">
    <text evidence="1">Belongs to the MreC family.</text>
</comment>
<sequence>MEFLGQDKREGLGRKAHSRFVLVLLMLVSILLLLSSLYSAQASVFKKAREGVMDAASPILSFFSAPINYVHDVAGSVGDYFNVMEQNEALRAENAELRQWMVEALELRETVATYNALQGYQAPPSAQPVTAFVIGESNDAFARSMIVNAGRARNVEVGQAVVDDHGLIGRIVEAGGAASRVLLLTDIQSRIPVYVEGADIEGILVGNTRVNPVITVTVTSDDVEIAPGQRVMTSGSGGALPRGLPVGEVSGERNGGIVVDLYTNYARTRMVRVINYAFPTVDPVEDEATAADSDQPPVEG</sequence>
<keyword evidence="5" id="KW-1133">Transmembrane helix</keyword>
<protein>
    <recommendedName>
        <fullName evidence="2">Cell shape-determining protein MreC</fullName>
    </recommendedName>
    <alternativeName>
        <fullName evidence="4">Cell shape protein MreC</fullName>
    </alternativeName>
</protein>
<dbReference type="InterPro" id="IPR042175">
    <property type="entry name" value="Cell/Rod_MreC_2"/>
</dbReference>
<organism evidence="7 8">
    <name type="scientific">Hyphococcus lacteus</name>
    <dbReference type="NCBI Taxonomy" id="3143536"/>
    <lineage>
        <taxon>Bacteria</taxon>
        <taxon>Pseudomonadati</taxon>
        <taxon>Pseudomonadota</taxon>
        <taxon>Alphaproteobacteria</taxon>
        <taxon>Parvularculales</taxon>
        <taxon>Parvularculaceae</taxon>
        <taxon>Hyphococcus</taxon>
    </lineage>
</organism>
<dbReference type="NCBIfam" id="TIGR00219">
    <property type="entry name" value="mreC"/>
    <property type="match status" value="1"/>
</dbReference>
<keyword evidence="5" id="KW-0472">Membrane</keyword>
<dbReference type="InterPro" id="IPR042177">
    <property type="entry name" value="Cell/Rod_1"/>
</dbReference>
<dbReference type="Pfam" id="PF04085">
    <property type="entry name" value="MreC"/>
    <property type="match status" value="1"/>
</dbReference>
<evidence type="ECO:0000256" key="4">
    <source>
        <dbReference type="ARBA" id="ARBA00032089"/>
    </source>
</evidence>
<reference evidence="7 8" key="1">
    <citation type="submission" date="2024-05" db="EMBL/GenBank/DDBJ databases">
        <title>Three bacterial strains, DH-69, EH-24, and ECK-19 isolated from coastal sediments.</title>
        <authorList>
            <person name="Ye Y.-Q."/>
            <person name="Du Z.-J."/>
        </authorList>
    </citation>
    <scope>NUCLEOTIDE SEQUENCE [LARGE SCALE GENOMIC DNA]</scope>
    <source>
        <strain evidence="7 8">ECK-19</strain>
    </source>
</reference>
<evidence type="ECO:0000256" key="3">
    <source>
        <dbReference type="ARBA" id="ARBA00022960"/>
    </source>
</evidence>
<dbReference type="Gene3D" id="2.40.10.350">
    <property type="entry name" value="Rod shape-determining protein MreC, domain 2"/>
    <property type="match status" value="1"/>
</dbReference>
<evidence type="ECO:0000313" key="8">
    <source>
        <dbReference type="Proteomes" id="UP001560685"/>
    </source>
</evidence>
<keyword evidence="3" id="KW-0133">Cell shape</keyword>
<evidence type="ECO:0000256" key="5">
    <source>
        <dbReference type="SAM" id="Phobius"/>
    </source>
</evidence>
<dbReference type="RefSeq" id="WP_369311765.1">
    <property type="nucleotide sequence ID" value="NZ_JBEHZE010000001.1"/>
</dbReference>
<accession>A0ABV3YZU7</accession>
<feature type="transmembrane region" description="Helical" evidence="5">
    <location>
        <begin position="20"/>
        <end position="40"/>
    </location>
</feature>
<evidence type="ECO:0000259" key="6">
    <source>
        <dbReference type="Pfam" id="PF04085"/>
    </source>
</evidence>
<feature type="domain" description="Rod shape-determining protein MreC beta-barrel core" evidence="6">
    <location>
        <begin position="133"/>
        <end position="274"/>
    </location>
</feature>
<dbReference type="InterPro" id="IPR055342">
    <property type="entry name" value="MreC_beta-barrel_core"/>
</dbReference>
<keyword evidence="8" id="KW-1185">Reference proteome</keyword>
<dbReference type="Gene3D" id="2.40.10.340">
    <property type="entry name" value="Rod shape-determining protein MreC, domain 1"/>
    <property type="match status" value="1"/>
</dbReference>
<gene>
    <name evidence="7" type="primary">mreC</name>
    <name evidence="7" type="ORF">ABFZ84_00725</name>
</gene>
<proteinExistence type="inferred from homology"/>
<evidence type="ECO:0000313" key="7">
    <source>
        <dbReference type="EMBL" id="MEX6632060.1"/>
    </source>
</evidence>
<name>A0ABV3YZU7_9PROT</name>
<dbReference type="PANTHER" id="PTHR34138">
    <property type="entry name" value="CELL SHAPE-DETERMINING PROTEIN MREC"/>
    <property type="match status" value="1"/>
</dbReference>
<dbReference type="PANTHER" id="PTHR34138:SF1">
    <property type="entry name" value="CELL SHAPE-DETERMINING PROTEIN MREC"/>
    <property type="match status" value="1"/>
</dbReference>
<evidence type="ECO:0000256" key="1">
    <source>
        <dbReference type="ARBA" id="ARBA00009369"/>
    </source>
</evidence>
<dbReference type="EMBL" id="JBEHZE010000001">
    <property type="protein sequence ID" value="MEX6632060.1"/>
    <property type="molecule type" value="Genomic_DNA"/>
</dbReference>
<evidence type="ECO:0000256" key="2">
    <source>
        <dbReference type="ARBA" id="ARBA00013855"/>
    </source>
</evidence>
<keyword evidence="5" id="KW-0812">Transmembrane</keyword>
<dbReference type="InterPro" id="IPR007221">
    <property type="entry name" value="MreC"/>
</dbReference>
<dbReference type="Proteomes" id="UP001560685">
    <property type="component" value="Unassembled WGS sequence"/>
</dbReference>
<comment type="caution">
    <text evidence="7">The sequence shown here is derived from an EMBL/GenBank/DDBJ whole genome shotgun (WGS) entry which is preliminary data.</text>
</comment>